<organism evidence="4 5">
    <name type="scientific">Eiseniibacteriota bacterium</name>
    <dbReference type="NCBI Taxonomy" id="2212470"/>
    <lineage>
        <taxon>Bacteria</taxon>
        <taxon>Candidatus Eiseniibacteriota</taxon>
    </lineage>
</organism>
<protein>
    <submittedName>
        <fullName evidence="4">FHA domain-containing protein</fullName>
    </submittedName>
</protein>
<dbReference type="PROSITE" id="PS50006">
    <property type="entry name" value="FHA_DOMAIN"/>
    <property type="match status" value="1"/>
</dbReference>
<dbReference type="InterPro" id="IPR000253">
    <property type="entry name" value="FHA_dom"/>
</dbReference>
<dbReference type="SUPFAM" id="SSF81606">
    <property type="entry name" value="PP2C-like"/>
    <property type="match status" value="1"/>
</dbReference>
<dbReference type="SUPFAM" id="SSF49879">
    <property type="entry name" value="SMAD/FHA domain"/>
    <property type="match status" value="1"/>
</dbReference>
<dbReference type="AlphaFoldDB" id="A0A538TI61"/>
<dbReference type="SUPFAM" id="SSF55781">
    <property type="entry name" value="GAF domain-like"/>
    <property type="match status" value="1"/>
</dbReference>
<feature type="domain" description="FHA" evidence="2">
    <location>
        <begin position="28"/>
        <end position="77"/>
    </location>
</feature>
<dbReference type="Gene3D" id="2.60.200.20">
    <property type="match status" value="1"/>
</dbReference>
<dbReference type="InterPro" id="IPR003018">
    <property type="entry name" value="GAF"/>
</dbReference>
<dbReference type="Pfam" id="PF01590">
    <property type="entry name" value="GAF"/>
    <property type="match status" value="1"/>
</dbReference>
<dbReference type="Gene3D" id="3.30.450.40">
    <property type="match status" value="1"/>
</dbReference>
<sequence length="556" mass="60738">MASEDHYVLVRRPGAEPEKIAIRKDATATFGRSQANSIVLSDASISRQHAQISFRDGAFWIEDLGSKNGTKLGTKRIETPTRLNPGDHLQLGNIHVVFSGKGEGIGSGSARVADVDAPINVRAVPLDEISSSGAIDTRSFATSMSPERVGNFLHAMDRVGQALLAYRPLEDLFQFIVGLASEVLKADRTAILLREGSADNLVAKAVSQTGRGAGEEIVVSRTIARMAIGQRQAILTSDAQSDTRFREQDSVIRQRIHSAMCAPLWHDGDVLGLIYVDNLSAPVPFEEGDLRLLTFIAHLAAVKIRETENYEARQQQEEELKRAATLQQALLPTEPRTVGVIEIAGRNVPSLDVGGDYFDFVDSTDGKLVVGLGDVAGKGMPAALLMTHLAASVRAQVETERPLLEVVRRLNRSIYQNVRGERFITLVLAEVDTRTGAVLYVNGGHNPPYLLRAATGDFETLTEGGLLLGIMPEAEYCSGTVQLRPGDILMLYSDGVTEARNRDNEEFGDQRLMEFLRQARSMRPEEMVDALIQRVREFSGPGKPTDDVTVVVMLRS</sequence>
<comment type="caution">
    <text evidence="4">The sequence shown here is derived from an EMBL/GenBank/DDBJ whole genome shotgun (WGS) entry which is preliminary data.</text>
</comment>
<dbReference type="SMART" id="SM00065">
    <property type="entry name" value="GAF"/>
    <property type="match status" value="1"/>
</dbReference>
<dbReference type="PROSITE" id="PS51746">
    <property type="entry name" value="PPM_2"/>
    <property type="match status" value="1"/>
</dbReference>
<evidence type="ECO:0000256" key="1">
    <source>
        <dbReference type="ARBA" id="ARBA00022801"/>
    </source>
</evidence>
<feature type="domain" description="PPM-type phosphatase" evidence="3">
    <location>
        <begin position="337"/>
        <end position="555"/>
    </location>
</feature>
<evidence type="ECO:0000259" key="2">
    <source>
        <dbReference type="PROSITE" id="PS50006"/>
    </source>
</evidence>
<dbReference type="Proteomes" id="UP000317691">
    <property type="component" value="Unassembled WGS sequence"/>
</dbReference>
<gene>
    <name evidence="4" type="ORF">E6K79_10475</name>
</gene>
<reference evidence="4 5" key="1">
    <citation type="journal article" date="2019" name="Nat. Microbiol.">
        <title>Mediterranean grassland soil C-N compound turnover is dependent on rainfall and depth, and is mediated by genomically divergent microorganisms.</title>
        <authorList>
            <person name="Diamond S."/>
            <person name="Andeer P.F."/>
            <person name="Li Z."/>
            <person name="Crits-Christoph A."/>
            <person name="Burstein D."/>
            <person name="Anantharaman K."/>
            <person name="Lane K.R."/>
            <person name="Thomas B.C."/>
            <person name="Pan C."/>
            <person name="Northen T.R."/>
            <person name="Banfield J.F."/>
        </authorList>
    </citation>
    <scope>NUCLEOTIDE SEQUENCE [LARGE SCALE GENOMIC DNA]</scope>
    <source>
        <strain evidence="4">WS_9</strain>
    </source>
</reference>
<dbReference type="PANTHER" id="PTHR43156:SF2">
    <property type="entry name" value="STAGE II SPORULATION PROTEIN E"/>
    <property type="match status" value="1"/>
</dbReference>
<dbReference type="InterPro" id="IPR029016">
    <property type="entry name" value="GAF-like_dom_sf"/>
</dbReference>
<dbReference type="SMART" id="SM00331">
    <property type="entry name" value="PP2C_SIG"/>
    <property type="match status" value="1"/>
</dbReference>
<dbReference type="CDD" id="cd00060">
    <property type="entry name" value="FHA"/>
    <property type="match status" value="1"/>
</dbReference>
<accession>A0A538TI61</accession>
<dbReference type="SMART" id="SM00240">
    <property type="entry name" value="FHA"/>
    <property type="match status" value="1"/>
</dbReference>
<dbReference type="Gene3D" id="3.60.40.10">
    <property type="entry name" value="PPM-type phosphatase domain"/>
    <property type="match status" value="1"/>
</dbReference>
<evidence type="ECO:0000313" key="4">
    <source>
        <dbReference type="EMBL" id="TMQ63317.1"/>
    </source>
</evidence>
<evidence type="ECO:0000259" key="3">
    <source>
        <dbReference type="PROSITE" id="PS51746"/>
    </source>
</evidence>
<dbReference type="InterPro" id="IPR052016">
    <property type="entry name" value="Bact_Sigma-Reg"/>
</dbReference>
<dbReference type="InterPro" id="IPR008984">
    <property type="entry name" value="SMAD_FHA_dom_sf"/>
</dbReference>
<dbReference type="InterPro" id="IPR001932">
    <property type="entry name" value="PPM-type_phosphatase-like_dom"/>
</dbReference>
<dbReference type="Pfam" id="PF00498">
    <property type="entry name" value="FHA"/>
    <property type="match status" value="1"/>
</dbReference>
<dbReference type="EMBL" id="VBOZ01000032">
    <property type="protein sequence ID" value="TMQ63317.1"/>
    <property type="molecule type" value="Genomic_DNA"/>
</dbReference>
<proteinExistence type="predicted"/>
<dbReference type="InterPro" id="IPR036457">
    <property type="entry name" value="PPM-type-like_dom_sf"/>
</dbReference>
<name>A0A538TI61_UNCEI</name>
<dbReference type="Pfam" id="PF07228">
    <property type="entry name" value="SpoIIE"/>
    <property type="match status" value="1"/>
</dbReference>
<dbReference type="PANTHER" id="PTHR43156">
    <property type="entry name" value="STAGE II SPORULATION PROTEIN E-RELATED"/>
    <property type="match status" value="1"/>
</dbReference>
<keyword evidence="1" id="KW-0378">Hydrolase</keyword>
<dbReference type="GO" id="GO:0016791">
    <property type="term" value="F:phosphatase activity"/>
    <property type="evidence" value="ECO:0007669"/>
    <property type="project" value="TreeGrafter"/>
</dbReference>
<evidence type="ECO:0000313" key="5">
    <source>
        <dbReference type="Proteomes" id="UP000317691"/>
    </source>
</evidence>